<reference evidence="3" key="1">
    <citation type="submission" date="2018-08" db="EMBL/GenBank/DDBJ databases">
        <authorList>
            <person name="Rossello M."/>
        </authorList>
    </citation>
    <scope>NUCLEOTIDE SEQUENCE [LARGE SCALE GENOMIC DNA]</scope>
    <source>
        <strain evidence="3">cv. Chinese Spring</strain>
    </source>
</reference>
<sequence>MAQWWEEWELRTLVLASLSAQYLLVCMAVVRKSSLRLQQLVIISFRLAHIGSDALAIFALATLFNRQKNGPGCHYARGSRDLELLWAPILVMHLGGQVAITSYKIEDNEQWGRHMLTSLSKVSAKQF</sequence>
<proteinExistence type="predicted"/>
<evidence type="ECO:0000259" key="2">
    <source>
        <dbReference type="Pfam" id="PF13968"/>
    </source>
</evidence>
<dbReference type="Gramene" id="TraesCS2D02G549800.1">
    <property type="protein sequence ID" value="TraesCS2D02G549800.1.cds1"/>
    <property type="gene ID" value="TraesCS2D02G549800"/>
</dbReference>
<name>A0A2X0TTK6_WHEAT</name>
<feature type="transmembrane region" description="Helical" evidence="1">
    <location>
        <begin position="84"/>
        <end position="105"/>
    </location>
</feature>
<dbReference type="InterPro" id="IPR025315">
    <property type="entry name" value="DUF4220"/>
</dbReference>
<dbReference type="Proteomes" id="UP000019116">
    <property type="component" value="Chromosome 2D"/>
</dbReference>
<dbReference type="Gramene" id="TraesCLE_scaffold_130282_01G000100.1">
    <property type="protein sequence ID" value="TraesCLE_scaffold_130282_01G000100.1"/>
    <property type="gene ID" value="TraesCLE_scaffold_130282_01G000100"/>
</dbReference>
<dbReference type="Gramene" id="TraesWEE_scaffold_105470_01G000100.1">
    <property type="protein sequence ID" value="TraesWEE_scaffold_105470_01G000100.1"/>
    <property type="gene ID" value="TraesWEE_scaffold_105470_01G000100"/>
</dbReference>
<organism evidence="3">
    <name type="scientific">Triticum aestivum</name>
    <name type="common">Wheat</name>
    <dbReference type="NCBI Taxonomy" id="4565"/>
    <lineage>
        <taxon>Eukaryota</taxon>
        <taxon>Viridiplantae</taxon>
        <taxon>Streptophyta</taxon>
        <taxon>Embryophyta</taxon>
        <taxon>Tracheophyta</taxon>
        <taxon>Spermatophyta</taxon>
        <taxon>Magnoliopsida</taxon>
        <taxon>Liliopsida</taxon>
        <taxon>Poales</taxon>
        <taxon>Poaceae</taxon>
        <taxon>BOP clade</taxon>
        <taxon>Pooideae</taxon>
        <taxon>Triticodae</taxon>
        <taxon>Triticeae</taxon>
        <taxon>Triticinae</taxon>
        <taxon>Triticum</taxon>
    </lineage>
</organism>
<dbReference type="Gramene" id="TraesCAD_scaffold_068717_01G000100.1">
    <property type="protein sequence ID" value="TraesCAD_scaffold_068717_01G000100.1"/>
    <property type="gene ID" value="TraesCAD_scaffold_068717_01G000100"/>
</dbReference>
<dbReference type="Gramene" id="TraesPARA_EIv1.0_0756190.1">
    <property type="protein sequence ID" value="TraesPARA_EIv1.0_0756190.1.CDS1"/>
    <property type="gene ID" value="TraesPARA_EIv1.0_0756190"/>
</dbReference>
<feature type="transmembrane region" description="Helical" evidence="1">
    <location>
        <begin position="42"/>
        <end position="64"/>
    </location>
</feature>
<protein>
    <recommendedName>
        <fullName evidence="2">DUF4220 domain-containing protein</fullName>
    </recommendedName>
</protein>
<reference evidence="3" key="2">
    <citation type="submission" date="2018-10" db="UniProtKB">
        <authorList>
            <consortium name="EnsemblPlants"/>
        </authorList>
    </citation>
    <scope>IDENTIFICATION</scope>
</reference>
<keyword evidence="4" id="KW-1185">Reference proteome</keyword>
<accession>A0A2X0TTK6</accession>
<keyword evidence="1" id="KW-0472">Membrane</keyword>
<evidence type="ECO:0000256" key="1">
    <source>
        <dbReference type="SAM" id="Phobius"/>
    </source>
</evidence>
<keyword evidence="1" id="KW-0812">Transmembrane</keyword>
<dbReference type="Gramene" id="TraesRN2D0101192500.1">
    <property type="protein sequence ID" value="TraesRN2D0101192500.1"/>
    <property type="gene ID" value="TraesRN2D0101192500"/>
</dbReference>
<dbReference type="OMA" id="IIWRITS"/>
<dbReference type="STRING" id="4565.A0A2X0TTK6"/>
<feature type="transmembrane region" description="Helical" evidence="1">
    <location>
        <begin position="12"/>
        <end position="30"/>
    </location>
</feature>
<dbReference type="PANTHER" id="PTHR31325">
    <property type="entry name" value="OS01G0798800 PROTEIN-RELATED"/>
    <property type="match status" value="1"/>
</dbReference>
<dbReference type="Gramene" id="TraesROB_scaffold_106771_01G000100.1">
    <property type="protein sequence ID" value="TraesROB_scaffold_106771_01G000100.1"/>
    <property type="gene ID" value="TraesROB_scaffold_106771_01G000100"/>
</dbReference>
<dbReference type="Gramene" id="TraesCS2D03G1220700.1">
    <property type="protein sequence ID" value="TraesCS2D03G1220700.1.CDS1"/>
    <property type="gene ID" value="TraesCS2D03G1220700"/>
</dbReference>
<dbReference type="AlphaFoldDB" id="A0A2X0TTK6"/>
<dbReference type="Pfam" id="PF13968">
    <property type="entry name" value="DUF4220"/>
    <property type="match status" value="1"/>
</dbReference>
<dbReference type="OrthoDB" id="1689146at2759"/>
<feature type="domain" description="DUF4220" evidence="2">
    <location>
        <begin position="47"/>
        <end position="123"/>
    </location>
</feature>
<dbReference type="EnsemblPlants" id="TraesCS2D02G549800.1">
    <property type="protein sequence ID" value="TraesCS2D02G549800.1.cds1"/>
    <property type="gene ID" value="TraesCS2D02G549800"/>
</dbReference>
<keyword evidence="1" id="KW-1133">Transmembrane helix</keyword>
<evidence type="ECO:0000313" key="4">
    <source>
        <dbReference type="Proteomes" id="UP000019116"/>
    </source>
</evidence>
<evidence type="ECO:0000313" key="3">
    <source>
        <dbReference type="EnsemblPlants" id="TraesCS2D02G549800.1.cds1"/>
    </source>
</evidence>